<dbReference type="AlphaFoldDB" id="A0A8S1H0U9"/>
<dbReference type="InterPro" id="IPR006578">
    <property type="entry name" value="MADF-dom"/>
</dbReference>
<dbReference type="PROSITE" id="PS51029">
    <property type="entry name" value="MADF"/>
    <property type="match status" value="1"/>
</dbReference>
<reference evidence="2" key="1">
    <citation type="submission" date="2020-10" db="EMBL/GenBank/DDBJ databases">
        <authorList>
            <person name="Kikuchi T."/>
        </authorList>
    </citation>
    <scope>NUCLEOTIDE SEQUENCE</scope>
    <source>
        <strain evidence="2">NKZ352</strain>
    </source>
</reference>
<gene>
    <name evidence="2" type="ORF">CAUJ_LOCUS4901</name>
</gene>
<evidence type="ECO:0000313" key="3">
    <source>
        <dbReference type="Proteomes" id="UP000835052"/>
    </source>
</evidence>
<feature type="domain" description="MADF" evidence="1">
    <location>
        <begin position="76"/>
        <end position="161"/>
    </location>
</feature>
<keyword evidence="3" id="KW-1185">Reference proteome</keyword>
<proteinExistence type="predicted"/>
<protein>
    <recommendedName>
        <fullName evidence="1">MADF domain-containing protein</fullName>
    </recommendedName>
</protein>
<comment type="caution">
    <text evidence="2">The sequence shown here is derived from an EMBL/GenBank/DDBJ whole genome shotgun (WGS) entry which is preliminary data.</text>
</comment>
<dbReference type="Proteomes" id="UP000835052">
    <property type="component" value="Unassembled WGS sequence"/>
</dbReference>
<evidence type="ECO:0000259" key="1">
    <source>
        <dbReference type="PROSITE" id="PS51029"/>
    </source>
</evidence>
<organism evidence="2 3">
    <name type="scientific">Caenorhabditis auriculariae</name>
    <dbReference type="NCBI Taxonomy" id="2777116"/>
    <lineage>
        <taxon>Eukaryota</taxon>
        <taxon>Metazoa</taxon>
        <taxon>Ecdysozoa</taxon>
        <taxon>Nematoda</taxon>
        <taxon>Chromadorea</taxon>
        <taxon>Rhabditida</taxon>
        <taxon>Rhabditina</taxon>
        <taxon>Rhabditomorpha</taxon>
        <taxon>Rhabditoidea</taxon>
        <taxon>Rhabditidae</taxon>
        <taxon>Peloderinae</taxon>
        <taxon>Caenorhabditis</taxon>
    </lineage>
</organism>
<dbReference type="EMBL" id="CAJGYM010000009">
    <property type="protein sequence ID" value="CAD6188982.1"/>
    <property type="molecule type" value="Genomic_DNA"/>
</dbReference>
<sequence length="240" mass="27894">MNSESFCGYEKRRVSLLVPPLLVVLLASSQHRYGKLKKCQRQGINVLPHYFLINTLVHRLNSVVKMRVLKNKHLIHLLNHIEQHRCLWYKEDPNYYCRHSEVTAWSCIKKNFTTEFLWPIGLVALQALWARLQLDYAFWSSHPSAKFLFSHHCSFLSQNIKIVGHSELDEVTLADMNSGDLTIAEEDNNVTEEYVNAALIMACSKLEVMIPRMELLRAIEKFDREFGFSTGPKVFKTRSI</sequence>
<name>A0A8S1H0U9_9PELO</name>
<accession>A0A8S1H0U9</accession>
<evidence type="ECO:0000313" key="2">
    <source>
        <dbReference type="EMBL" id="CAD6188982.1"/>
    </source>
</evidence>